<evidence type="ECO:0008006" key="3">
    <source>
        <dbReference type="Google" id="ProtNLM"/>
    </source>
</evidence>
<dbReference type="AlphaFoldDB" id="A0AA40M1F0"/>
<gene>
    <name evidence="1" type="ORF">Z959_p0062</name>
</gene>
<keyword evidence="1" id="KW-0614">Plasmid</keyword>
<sequence length="302" mass="34909">MNLYRQRILEARKKFLKLNKKQEIELLKIYKELSTQLLEEIAFCKTIPTEKYLSEIEETLQSQMNELNIKLRKTIKHNIKASSEIASSTSLAYYESITDDIKLRSIFNKSVIKTSSSTVKKLIQGSYYEDGKTLDQRIWNITRKNANDIDTLIKVNVVKGANSRELAKQVDKYVNPLKRTETKTIVPGMRKNVSYQAQRLARTSITHGFTETTIENAKNNPFNIGLKWNLSFSHPKHDICDDYAGKVFKPEDAPLQHPNCLCYFTEETISIDDAVKKLKAWVNGEKNVKLDKFLEEFGDEFI</sequence>
<dbReference type="RefSeq" id="WP_019278965.1">
    <property type="nucleotide sequence ID" value="NZ_CM003350.1"/>
</dbReference>
<evidence type="ECO:0000313" key="2">
    <source>
        <dbReference type="Proteomes" id="UP000027770"/>
    </source>
</evidence>
<dbReference type="Proteomes" id="UP000027770">
    <property type="component" value="Plasmid p2Cn27606"/>
</dbReference>
<name>A0AA40M1F0_CLONO</name>
<proteinExistence type="predicted"/>
<organism evidence="1 2">
    <name type="scientific">Clostridium novyi B str. ATCC 27606</name>
    <dbReference type="NCBI Taxonomy" id="1443123"/>
    <lineage>
        <taxon>Bacteria</taxon>
        <taxon>Bacillati</taxon>
        <taxon>Bacillota</taxon>
        <taxon>Clostridia</taxon>
        <taxon>Eubacteriales</taxon>
        <taxon>Clostridiaceae</taxon>
        <taxon>Clostridium</taxon>
    </lineage>
</organism>
<evidence type="ECO:0000313" key="1">
    <source>
        <dbReference type="EMBL" id="KEI11496.1"/>
    </source>
</evidence>
<keyword evidence="2" id="KW-1185">Reference proteome</keyword>
<comment type="caution">
    <text evidence="1">The sequence shown here is derived from an EMBL/GenBank/DDBJ whole genome shotgun (WGS) entry which is preliminary data.</text>
</comment>
<dbReference type="EMBL" id="JENW01000167">
    <property type="protein sequence ID" value="KEI11496.1"/>
    <property type="molecule type" value="Genomic_DNA"/>
</dbReference>
<reference evidence="2" key="1">
    <citation type="journal article" date="2014" name="PLoS ONE">
        <title>Plasmidome interchange between Clostridium botulinum, Clostridium novyi and Clostridium haemolyticum converts strains of independent lineages into distinctly different pathogens.</title>
        <authorList>
            <person name="Skarin H."/>
            <person name="Segerman B."/>
        </authorList>
    </citation>
    <scope>NUCLEOTIDE SEQUENCE [LARGE SCALE GENOMIC DNA]</scope>
    <source>
        <strain evidence="2">ATCC 27606</strain>
    </source>
</reference>
<accession>A0AA40M1F0</accession>
<geneLocation type="plasmid" evidence="1 2">
    <name>p2Cn27606</name>
</geneLocation>
<protein>
    <recommendedName>
        <fullName evidence="3">Head morphogenesis protein</fullName>
    </recommendedName>
</protein>